<evidence type="ECO:0000313" key="3">
    <source>
        <dbReference type="Proteomes" id="UP000298246"/>
    </source>
</evidence>
<reference evidence="2 3" key="1">
    <citation type="submission" date="2017-03" db="EMBL/GenBank/DDBJ databases">
        <title>Isolation of Levoglucosan Utilizing Bacteria.</title>
        <authorList>
            <person name="Arya A.S."/>
        </authorList>
    </citation>
    <scope>NUCLEOTIDE SEQUENCE [LARGE SCALE GENOMIC DNA]</scope>
    <source>
        <strain evidence="2 3">MEC069</strain>
    </source>
</reference>
<organism evidence="2 3">
    <name type="scientific">Paenibacillus athensensis</name>
    <dbReference type="NCBI Taxonomy" id="1967502"/>
    <lineage>
        <taxon>Bacteria</taxon>
        <taxon>Bacillati</taxon>
        <taxon>Bacillota</taxon>
        <taxon>Bacilli</taxon>
        <taxon>Bacillales</taxon>
        <taxon>Paenibacillaceae</taxon>
        <taxon>Paenibacillus</taxon>
    </lineage>
</organism>
<evidence type="ECO:0000313" key="2">
    <source>
        <dbReference type="EMBL" id="TFE82919.1"/>
    </source>
</evidence>
<protein>
    <submittedName>
        <fullName evidence="2">Uncharacterized protein</fullName>
    </submittedName>
</protein>
<feature type="transmembrane region" description="Helical" evidence="1">
    <location>
        <begin position="46"/>
        <end position="77"/>
    </location>
</feature>
<keyword evidence="1" id="KW-0472">Membrane</keyword>
<dbReference type="EMBL" id="MYFO01000063">
    <property type="protein sequence ID" value="TFE82919.1"/>
    <property type="molecule type" value="Genomic_DNA"/>
</dbReference>
<keyword evidence="1" id="KW-1133">Transmembrane helix</keyword>
<sequence>MKKMSIGMSIVIASLCLIITWIQIWAPYNIAMHAPRETSLIGMKALGSAIAAFLNMIATALSPLVWIAVFIVCRVFLFRDIPLKTWHGVFLAIATLPLLFVGSFVFRWPY</sequence>
<feature type="transmembrane region" description="Helical" evidence="1">
    <location>
        <begin position="89"/>
        <end position="108"/>
    </location>
</feature>
<accession>A0A4Y8PQL3</accession>
<comment type="caution">
    <text evidence="2">The sequence shown here is derived from an EMBL/GenBank/DDBJ whole genome shotgun (WGS) entry which is preliminary data.</text>
</comment>
<name>A0A4Y8PQL3_9BACL</name>
<feature type="transmembrane region" description="Helical" evidence="1">
    <location>
        <begin position="7"/>
        <end position="26"/>
    </location>
</feature>
<dbReference type="AlphaFoldDB" id="A0A4Y8PQL3"/>
<keyword evidence="3" id="KW-1185">Reference proteome</keyword>
<dbReference type="RefSeq" id="WP_134757622.1">
    <property type="nucleotide sequence ID" value="NZ_MYFO02000017.1"/>
</dbReference>
<evidence type="ECO:0000256" key="1">
    <source>
        <dbReference type="SAM" id="Phobius"/>
    </source>
</evidence>
<dbReference type="Proteomes" id="UP000298246">
    <property type="component" value="Unassembled WGS sequence"/>
</dbReference>
<keyword evidence="1" id="KW-0812">Transmembrane</keyword>
<proteinExistence type="predicted"/>
<gene>
    <name evidence="2" type="ORF">B5M42_24200</name>
</gene>